<dbReference type="Pfam" id="PF14369">
    <property type="entry name" value="Zn_ribbon_19"/>
    <property type="match status" value="1"/>
</dbReference>
<dbReference type="Gene3D" id="3.30.40.10">
    <property type="entry name" value="Zinc/RING finger domain, C3HC4 (zinc finger)"/>
    <property type="match status" value="1"/>
</dbReference>
<dbReference type="EC" id="2.3.2.27" evidence="2"/>
<dbReference type="GO" id="GO:0061630">
    <property type="term" value="F:ubiquitin protein ligase activity"/>
    <property type="evidence" value="ECO:0007669"/>
    <property type="project" value="UniProtKB-EC"/>
</dbReference>
<name>A0A9E7IAJ4_9LILI</name>
<evidence type="ECO:0000256" key="2">
    <source>
        <dbReference type="ARBA" id="ARBA00012483"/>
    </source>
</evidence>
<dbReference type="PROSITE" id="PS50089">
    <property type="entry name" value="ZF_RING_2"/>
    <property type="match status" value="1"/>
</dbReference>
<keyword evidence="6" id="KW-0833">Ubl conjugation pathway</keyword>
<feature type="region of interest" description="Disordered" evidence="9">
    <location>
        <begin position="48"/>
        <end position="99"/>
    </location>
</feature>
<proteinExistence type="predicted"/>
<dbReference type="SUPFAM" id="SSF57850">
    <property type="entry name" value="RING/U-box"/>
    <property type="match status" value="1"/>
</dbReference>
<comment type="catalytic activity">
    <reaction evidence="1">
        <text>S-ubiquitinyl-[E2 ubiquitin-conjugating enzyme]-L-cysteine + [acceptor protein]-L-lysine = [E2 ubiquitin-conjugating enzyme]-L-cysteine + N(6)-ubiquitinyl-[acceptor protein]-L-lysine.</text>
        <dbReference type="EC" id="2.3.2.27"/>
    </reaction>
</comment>
<dbReference type="EMBL" id="CP097511">
    <property type="protein sequence ID" value="URE48236.1"/>
    <property type="molecule type" value="Genomic_DNA"/>
</dbReference>
<evidence type="ECO:0000256" key="8">
    <source>
        <dbReference type="PROSITE-ProRule" id="PRU00175"/>
    </source>
</evidence>
<dbReference type="CDD" id="cd16667">
    <property type="entry name" value="RING-H2_RNF126-like"/>
    <property type="match status" value="1"/>
</dbReference>
<keyword evidence="4" id="KW-0479">Metal-binding</keyword>
<dbReference type="Proteomes" id="UP001055439">
    <property type="component" value="Chromosome 9"/>
</dbReference>
<dbReference type="PANTHER" id="PTHR15710:SF217">
    <property type="entry name" value="E3 UBIQUITIN-PROTEIN LIGASE RDUF2"/>
    <property type="match status" value="1"/>
</dbReference>
<sequence length="544" mass="61216">MASMETASTYWCHHCCRFVLIWPWDAVVCPDCGGGFLDAPGRFPLASETATEPRRRRVPSAVDNSSAAVGLRRQSSEVRFRRNNRASTGDRSPFNPVIVLRSPPVGGRRDADWTTTSSFELYYDDGTQSGLRPLPESMSEFLMGSGLERILDQLSQTEVDGIGGAHGFEYPPASKVAIDSMPTIEIADGHISMESHCAVCKDPFELGTEVREMPCKHIYHQDCILPWLSLRNSCPLCRHEMPTDVQEIEDDERTHVAENEEETVGLTVWRLPGGGFAVGRFTGGRRGTERELPMVYTEMDEGISTTGTPRRISWSSRGNRSRESGRIVRAFRNFFSFFRRLRSPPTSSLRLTSESRSFSTTSLRHRRYPFFSRSYRGHSTSRESCVVINTKYDGGQQEQHRARQMEPEKIRVKTSITIPGRQIYVVFIPCLRDVYNGRSCMTSTVYRSPSTMLPTSFQRKAEDARELTARYSSDKMTPAFFRPHCLPSTVSSFNSINGGKAISARFYRVEQCNSCHSGICLWVGVLLRSSSLIYGLNSMIQSGS</sequence>
<gene>
    <name evidence="11" type="ORF">MUK42_14823</name>
</gene>
<dbReference type="InterPro" id="IPR039525">
    <property type="entry name" value="RNF126-like_zinc-ribbon"/>
</dbReference>
<dbReference type="OrthoDB" id="8062037at2759"/>
<protein>
    <recommendedName>
        <fullName evidence="2">RING-type E3 ubiquitin transferase</fullName>
        <ecNumber evidence="2">2.3.2.27</ecNumber>
    </recommendedName>
</protein>
<dbReference type="GO" id="GO:0005737">
    <property type="term" value="C:cytoplasm"/>
    <property type="evidence" value="ECO:0007669"/>
    <property type="project" value="TreeGrafter"/>
</dbReference>
<dbReference type="Pfam" id="PF13639">
    <property type="entry name" value="zf-RING_2"/>
    <property type="match status" value="1"/>
</dbReference>
<dbReference type="Pfam" id="PF06547">
    <property type="entry name" value="DUF1117"/>
    <property type="match status" value="1"/>
</dbReference>
<dbReference type="InterPro" id="IPR013083">
    <property type="entry name" value="Znf_RING/FYVE/PHD"/>
</dbReference>
<dbReference type="GO" id="GO:0008270">
    <property type="term" value="F:zinc ion binding"/>
    <property type="evidence" value="ECO:0007669"/>
    <property type="project" value="UniProtKB-KW"/>
</dbReference>
<evidence type="ECO:0000256" key="9">
    <source>
        <dbReference type="SAM" id="MobiDB-lite"/>
    </source>
</evidence>
<accession>A0A9E7IAJ4</accession>
<dbReference type="InterPro" id="IPR001841">
    <property type="entry name" value="Znf_RING"/>
</dbReference>
<dbReference type="InterPro" id="IPR010543">
    <property type="entry name" value="DUF1117"/>
</dbReference>
<organism evidence="11 12">
    <name type="scientific">Musa troglodytarum</name>
    <name type="common">fe'i banana</name>
    <dbReference type="NCBI Taxonomy" id="320322"/>
    <lineage>
        <taxon>Eukaryota</taxon>
        <taxon>Viridiplantae</taxon>
        <taxon>Streptophyta</taxon>
        <taxon>Embryophyta</taxon>
        <taxon>Tracheophyta</taxon>
        <taxon>Spermatophyta</taxon>
        <taxon>Magnoliopsida</taxon>
        <taxon>Liliopsida</taxon>
        <taxon>Zingiberales</taxon>
        <taxon>Musaceae</taxon>
        <taxon>Musa</taxon>
    </lineage>
</organism>
<reference evidence="11" key="1">
    <citation type="submission" date="2022-05" db="EMBL/GenBank/DDBJ databases">
        <title>The Musa troglodytarum L. genome provides insights into the mechanism of non-climacteric behaviour and enrichment of carotenoids.</title>
        <authorList>
            <person name="Wang J."/>
        </authorList>
    </citation>
    <scope>NUCLEOTIDE SEQUENCE</scope>
    <source>
        <tissue evidence="11">Leaf</tissue>
    </source>
</reference>
<keyword evidence="3" id="KW-0808">Transferase</keyword>
<evidence type="ECO:0000313" key="12">
    <source>
        <dbReference type="Proteomes" id="UP001055439"/>
    </source>
</evidence>
<evidence type="ECO:0000256" key="7">
    <source>
        <dbReference type="ARBA" id="ARBA00022833"/>
    </source>
</evidence>
<evidence type="ECO:0000256" key="3">
    <source>
        <dbReference type="ARBA" id="ARBA00022679"/>
    </source>
</evidence>
<evidence type="ECO:0000313" key="11">
    <source>
        <dbReference type="EMBL" id="URE48236.1"/>
    </source>
</evidence>
<dbReference type="GO" id="GO:0016567">
    <property type="term" value="P:protein ubiquitination"/>
    <property type="evidence" value="ECO:0007669"/>
    <property type="project" value="TreeGrafter"/>
</dbReference>
<evidence type="ECO:0000259" key="10">
    <source>
        <dbReference type="PROSITE" id="PS50089"/>
    </source>
</evidence>
<dbReference type="PANTHER" id="PTHR15710">
    <property type="entry name" value="E3 UBIQUITIN-PROTEIN LIGASE PRAJA"/>
    <property type="match status" value="1"/>
</dbReference>
<keyword evidence="12" id="KW-1185">Reference proteome</keyword>
<feature type="domain" description="RING-type" evidence="10">
    <location>
        <begin position="197"/>
        <end position="238"/>
    </location>
</feature>
<evidence type="ECO:0000256" key="1">
    <source>
        <dbReference type="ARBA" id="ARBA00000900"/>
    </source>
</evidence>
<keyword evidence="5 8" id="KW-0863">Zinc-finger</keyword>
<keyword evidence="7" id="KW-0862">Zinc</keyword>
<dbReference type="SMART" id="SM00184">
    <property type="entry name" value="RING"/>
    <property type="match status" value="1"/>
</dbReference>
<evidence type="ECO:0000256" key="5">
    <source>
        <dbReference type="ARBA" id="ARBA00022771"/>
    </source>
</evidence>
<dbReference type="AlphaFoldDB" id="A0A9E7IAJ4"/>
<evidence type="ECO:0000256" key="4">
    <source>
        <dbReference type="ARBA" id="ARBA00022723"/>
    </source>
</evidence>
<dbReference type="FunFam" id="3.30.40.10:FF:000022">
    <property type="entry name" value="E3 ubiquitin-protein ligase RING1-like"/>
    <property type="match status" value="1"/>
</dbReference>
<evidence type="ECO:0000256" key="6">
    <source>
        <dbReference type="ARBA" id="ARBA00022786"/>
    </source>
</evidence>